<accession>A0ABR1WBN1</accession>
<keyword evidence="10" id="KW-1185">Reference proteome</keyword>
<sequence>MATPVAQTSTAFETRIPAMPPPPGATSNFDHPDTLVLANYIAMGIALPFITIPFLLRCYVRLWRKRTWIFEDWLALIAWIGTVSFCGSGASTMAHYGGRHTWDVTEPQAQQAAYQHHIRDPMLTLCGGGSQWFNVVSIHYGVTICFVKLTILWLYRRVFSPARHGPFDVGIVSLIVFLVGFYVATNVAKIWQCVPREKIWVTSLSGSCISISTLLNVSGIVNTVSDFVILLLPIKAVWNLNLVARKKITVVLVFTFGLSGPAFSLAGLMVRWSGTGNPDKTWVHPEIIMWGVSFHLNVLAELTTGVLCFSVPELGLLLRKKPKPGPSDSILQGRYLKEDSAYLNKRSDRSGSSSNSGGGEPYFTGLSTIISSHIVAVKSRSRSRDLGYTASQGTVTGGDNSYYELDERKGSQTTISFAQHGDGVGRCPTARSEQNGVIVTRDFRVETSRA</sequence>
<evidence type="ECO:0000259" key="8">
    <source>
        <dbReference type="Pfam" id="PF20684"/>
    </source>
</evidence>
<feature type="transmembrane region" description="Helical" evidence="7">
    <location>
        <begin position="37"/>
        <end position="60"/>
    </location>
</feature>
<keyword evidence="3 7" id="KW-1133">Transmembrane helix</keyword>
<dbReference type="PANTHER" id="PTHR33048:SF158">
    <property type="entry name" value="MEMBRANE PROTEIN PTH11-LIKE, PUTATIVE-RELATED"/>
    <property type="match status" value="1"/>
</dbReference>
<feature type="transmembrane region" description="Helical" evidence="7">
    <location>
        <begin position="167"/>
        <end position="191"/>
    </location>
</feature>
<evidence type="ECO:0000256" key="4">
    <source>
        <dbReference type="ARBA" id="ARBA00023136"/>
    </source>
</evidence>
<feature type="transmembrane region" description="Helical" evidence="7">
    <location>
        <begin position="250"/>
        <end position="272"/>
    </location>
</feature>
<keyword evidence="2 7" id="KW-0812">Transmembrane</keyword>
<organism evidence="9 10">
    <name type="scientific">Apiospora hydei</name>
    <dbReference type="NCBI Taxonomy" id="1337664"/>
    <lineage>
        <taxon>Eukaryota</taxon>
        <taxon>Fungi</taxon>
        <taxon>Dikarya</taxon>
        <taxon>Ascomycota</taxon>
        <taxon>Pezizomycotina</taxon>
        <taxon>Sordariomycetes</taxon>
        <taxon>Xylariomycetidae</taxon>
        <taxon>Amphisphaeriales</taxon>
        <taxon>Apiosporaceae</taxon>
        <taxon>Apiospora</taxon>
    </lineage>
</organism>
<dbReference type="EMBL" id="JAQQWN010000006">
    <property type="protein sequence ID" value="KAK8080919.1"/>
    <property type="molecule type" value="Genomic_DNA"/>
</dbReference>
<comment type="subcellular location">
    <subcellularLocation>
        <location evidence="1">Membrane</location>
        <topology evidence="1">Multi-pass membrane protein</topology>
    </subcellularLocation>
</comment>
<gene>
    <name evidence="9" type="ORF">PG997_008737</name>
</gene>
<evidence type="ECO:0000256" key="7">
    <source>
        <dbReference type="SAM" id="Phobius"/>
    </source>
</evidence>
<dbReference type="RefSeq" id="XP_066668394.1">
    <property type="nucleotide sequence ID" value="XM_066813052.1"/>
</dbReference>
<dbReference type="InterPro" id="IPR049326">
    <property type="entry name" value="Rhodopsin_dom_fungi"/>
</dbReference>
<name>A0ABR1WBN1_9PEZI</name>
<dbReference type="GeneID" id="92046112"/>
<protein>
    <recommendedName>
        <fullName evidence="8">Rhodopsin domain-containing protein</fullName>
    </recommendedName>
</protein>
<evidence type="ECO:0000313" key="10">
    <source>
        <dbReference type="Proteomes" id="UP001433268"/>
    </source>
</evidence>
<feature type="domain" description="Rhodopsin" evidence="8">
    <location>
        <begin position="56"/>
        <end position="319"/>
    </location>
</feature>
<dbReference type="Proteomes" id="UP001433268">
    <property type="component" value="Unassembled WGS sequence"/>
</dbReference>
<comment type="caution">
    <text evidence="9">The sequence shown here is derived from an EMBL/GenBank/DDBJ whole genome shotgun (WGS) entry which is preliminary data.</text>
</comment>
<comment type="similarity">
    <text evidence="5">Belongs to the SAT4 family.</text>
</comment>
<evidence type="ECO:0000256" key="5">
    <source>
        <dbReference type="ARBA" id="ARBA00038359"/>
    </source>
</evidence>
<reference evidence="9 10" key="1">
    <citation type="submission" date="2023-01" db="EMBL/GenBank/DDBJ databases">
        <title>Analysis of 21 Apiospora genomes using comparative genomics revels a genus with tremendous synthesis potential of carbohydrate active enzymes and secondary metabolites.</title>
        <authorList>
            <person name="Sorensen T."/>
        </authorList>
    </citation>
    <scope>NUCLEOTIDE SEQUENCE [LARGE SCALE GENOMIC DNA]</scope>
    <source>
        <strain evidence="9 10">CBS 114990</strain>
    </source>
</reference>
<feature type="transmembrane region" description="Helical" evidence="7">
    <location>
        <begin position="132"/>
        <end position="155"/>
    </location>
</feature>
<evidence type="ECO:0000313" key="9">
    <source>
        <dbReference type="EMBL" id="KAK8080919.1"/>
    </source>
</evidence>
<keyword evidence="4 7" id="KW-0472">Membrane</keyword>
<feature type="transmembrane region" description="Helical" evidence="7">
    <location>
        <begin position="211"/>
        <end position="238"/>
    </location>
</feature>
<dbReference type="Pfam" id="PF20684">
    <property type="entry name" value="Fung_rhodopsin"/>
    <property type="match status" value="1"/>
</dbReference>
<feature type="transmembrane region" description="Helical" evidence="7">
    <location>
        <begin position="287"/>
        <end position="311"/>
    </location>
</feature>
<feature type="compositionally biased region" description="Polar residues" evidence="6">
    <location>
        <begin position="1"/>
        <end position="12"/>
    </location>
</feature>
<proteinExistence type="inferred from homology"/>
<evidence type="ECO:0000256" key="1">
    <source>
        <dbReference type="ARBA" id="ARBA00004141"/>
    </source>
</evidence>
<evidence type="ECO:0000256" key="2">
    <source>
        <dbReference type="ARBA" id="ARBA00022692"/>
    </source>
</evidence>
<dbReference type="PANTHER" id="PTHR33048">
    <property type="entry name" value="PTH11-LIKE INTEGRAL MEMBRANE PROTEIN (AFU_ORTHOLOGUE AFUA_5G11245)"/>
    <property type="match status" value="1"/>
</dbReference>
<evidence type="ECO:0000256" key="3">
    <source>
        <dbReference type="ARBA" id="ARBA00022989"/>
    </source>
</evidence>
<dbReference type="InterPro" id="IPR052337">
    <property type="entry name" value="SAT4-like"/>
</dbReference>
<evidence type="ECO:0000256" key="6">
    <source>
        <dbReference type="SAM" id="MobiDB-lite"/>
    </source>
</evidence>
<feature type="region of interest" description="Disordered" evidence="6">
    <location>
        <begin position="1"/>
        <end position="24"/>
    </location>
</feature>